<feature type="domain" description="B box-type" evidence="7">
    <location>
        <begin position="301"/>
        <end position="347"/>
    </location>
</feature>
<dbReference type="InterPro" id="IPR051185">
    <property type="entry name" value="ASPM"/>
</dbReference>
<evidence type="ECO:0000256" key="2">
    <source>
        <dbReference type="ARBA" id="ARBA00022490"/>
    </source>
</evidence>
<dbReference type="InterPro" id="IPR038446">
    <property type="entry name" value="CEBP_ZZ_sf"/>
</dbReference>
<dbReference type="GO" id="GO:0000922">
    <property type="term" value="C:spindle pole"/>
    <property type="evidence" value="ECO:0007669"/>
    <property type="project" value="TreeGrafter"/>
</dbReference>
<dbReference type="CDD" id="cd19757">
    <property type="entry name" value="Bbox1"/>
    <property type="match status" value="1"/>
</dbReference>
<name>A0A0G4G8F8_VITBC</name>
<comment type="subcellular location">
    <subcellularLocation>
        <location evidence="1">Cytoplasm</location>
    </subcellularLocation>
</comment>
<feature type="compositionally biased region" description="Acidic residues" evidence="6">
    <location>
        <begin position="854"/>
        <end position="875"/>
    </location>
</feature>
<feature type="domain" description="B box-type" evidence="7">
    <location>
        <begin position="255"/>
        <end position="301"/>
    </location>
</feature>
<feature type="region of interest" description="Disordered" evidence="6">
    <location>
        <begin position="1515"/>
        <end position="1536"/>
    </location>
</feature>
<dbReference type="PROSITE" id="PS50119">
    <property type="entry name" value="ZF_BBOX"/>
    <property type="match status" value="3"/>
</dbReference>
<accession>A0A0G4G8F8</accession>
<feature type="region of interest" description="Disordered" evidence="6">
    <location>
        <begin position="1324"/>
        <end position="1373"/>
    </location>
</feature>
<dbReference type="InterPro" id="IPR000315">
    <property type="entry name" value="Znf_B-box"/>
</dbReference>
<feature type="compositionally biased region" description="Pro residues" evidence="6">
    <location>
        <begin position="1331"/>
        <end position="1345"/>
    </location>
</feature>
<dbReference type="GO" id="GO:0051295">
    <property type="term" value="P:establishment of meiotic spindle localization"/>
    <property type="evidence" value="ECO:0007669"/>
    <property type="project" value="TreeGrafter"/>
</dbReference>
<feature type="compositionally biased region" description="Basic and acidic residues" evidence="6">
    <location>
        <begin position="1166"/>
        <end position="1189"/>
    </location>
</feature>
<dbReference type="PANTHER" id="PTHR22706">
    <property type="entry name" value="ASSEMBLY FACTOR FOR SPINDLE MICROTUBULES"/>
    <property type="match status" value="1"/>
</dbReference>
<keyword evidence="4" id="KW-0112">Calmodulin-binding</keyword>
<keyword evidence="2" id="KW-0963">Cytoplasm</keyword>
<evidence type="ECO:0000256" key="1">
    <source>
        <dbReference type="ARBA" id="ARBA00004496"/>
    </source>
</evidence>
<feature type="region of interest" description="Disordered" evidence="6">
    <location>
        <begin position="1439"/>
        <end position="1460"/>
    </location>
</feature>
<dbReference type="GO" id="GO:0000278">
    <property type="term" value="P:mitotic cell cycle"/>
    <property type="evidence" value="ECO:0007669"/>
    <property type="project" value="TreeGrafter"/>
</dbReference>
<feature type="region of interest" description="Disordered" evidence="6">
    <location>
        <begin position="1231"/>
        <end position="1302"/>
    </location>
</feature>
<keyword evidence="5" id="KW-0862">Zinc</keyword>
<feature type="region of interest" description="Disordered" evidence="6">
    <location>
        <begin position="531"/>
        <end position="589"/>
    </location>
</feature>
<dbReference type="SMART" id="SM00015">
    <property type="entry name" value="IQ"/>
    <property type="match status" value="4"/>
</dbReference>
<feature type="compositionally biased region" description="Basic and acidic residues" evidence="6">
    <location>
        <begin position="1283"/>
        <end position="1299"/>
    </location>
</feature>
<feature type="compositionally biased region" description="Basic and acidic residues" evidence="6">
    <location>
        <begin position="837"/>
        <end position="853"/>
    </location>
</feature>
<dbReference type="OrthoDB" id="6226111at2759"/>
<dbReference type="CDD" id="cd23767">
    <property type="entry name" value="IQCD"/>
    <property type="match status" value="3"/>
</dbReference>
<gene>
    <name evidence="8" type="ORF">Vbra_3325</name>
</gene>
<dbReference type="GO" id="GO:0005516">
    <property type="term" value="F:calmodulin binding"/>
    <property type="evidence" value="ECO:0007669"/>
    <property type="project" value="UniProtKB-KW"/>
</dbReference>
<feature type="compositionally biased region" description="Basic and acidic residues" evidence="6">
    <location>
        <begin position="1142"/>
        <end position="1157"/>
    </location>
</feature>
<evidence type="ECO:0000313" key="9">
    <source>
        <dbReference type="Proteomes" id="UP000041254"/>
    </source>
</evidence>
<dbReference type="VEuPathDB" id="CryptoDB:Vbra_3325"/>
<feature type="region of interest" description="Disordered" evidence="6">
    <location>
        <begin position="833"/>
        <end position="880"/>
    </location>
</feature>
<proteinExistence type="predicted"/>
<dbReference type="Pfam" id="PF00612">
    <property type="entry name" value="IQ"/>
    <property type="match status" value="3"/>
</dbReference>
<reference evidence="8 9" key="1">
    <citation type="submission" date="2014-11" db="EMBL/GenBank/DDBJ databases">
        <authorList>
            <person name="Zhu J."/>
            <person name="Qi W."/>
            <person name="Song R."/>
        </authorList>
    </citation>
    <scope>NUCLEOTIDE SEQUENCE [LARGE SCALE GENOMIC DNA]</scope>
</reference>
<feature type="region of interest" description="Disordered" evidence="6">
    <location>
        <begin position="632"/>
        <end position="715"/>
    </location>
</feature>
<keyword evidence="5" id="KW-0479">Metal-binding</keyword>
<evidence type="ECO:0000313" key="8">
    <source>
        <dbReference type="EMBL" id="CEM25167.1"/>
    </source>
</evidence>
<dbReference type="PANTHER" id="PTHR22706:SF1">
    <property type="entry name" value="ASSEMBLY FACTOR FOR SPINDLE MICROTUBULES"/>
    <property type="match status" value="1"/>
</dbReference>
<protein>
    <recommendedName>
        <fullName evidence="7">B box-type domain-containing protein</fullName>
    </recommendedName>
</protein>
<feature type="region of interest" description="Disordered" evidence="6">
    <location>
        <begin position="1"/>
        <end position="41"/>
    </location>
</feature>
<dbReference type="GO" id="GO:0008270">
    <property type="term" value="F:zinc ion binding"/>
    <property type="evidence" value="ECO:0007669"/>
    <property type="project" value="UniProtKB-KW"/>
</dbReference>
<feature type="compositionally biased region" description="Basic and acidic residues" evidence="6">
    <location>
        <begin position="1440"/>
        <end position="1457"/>
    </location>
</feature>
<keyword evidence="9" id="KW-1185">Reference proteome</keyword>
<dbReference type="EMBL" id="CDMY01000592">
    <property type="protein sequence ID" value="CEM25167.1"/>
    <property type="molecule type" value="Genomic_DNA"/>
</dbReference>
<feature type="region of interest" description="Disordered" evidence="6">
    <location>
        <begin position="979"/>
        <end position="1004"/>
    </location>
</feature>
<dbReference type="InterPro" id="IPR000048">
    <property type="entry name" value="IQ_motif_EF-hand-BS"/>
</dbReference>
<feature type="compositionally biased region" description="Basic and acidic residues" evidence="6">
    <location>
        <begin position="1039"/>
        <end position="1049"/>
    </location>
</feature>
<evidence type="ECO:0000259" key="7">
    <source>
        <dbReference type="PROSITE" id="PS50119"/>
    </source>
</evidence>
<feature type="region of interest" description="Disordered" evidence="6">
    <location>
        <begin position="1018"/>
        <end position="1052"/>
    </location>
</feature>
<dbReference type="PROSITE" id="PS50096">
    <property type="entry name" value="IQ"/>
    <property type="match status" value="4"/>
</dbReference>
<dbReference type="GO" id="GO:0007051">
    <property type="term" value="P:spindle organization"/>
    <property type="evidence" value="ECO:0007669"/>
    <property type="project" value="TreeGrafter"/>
</dbReference>
<feature type="compositionally biased region" description="Polar residues" evidence="6">
    <location>
        <begin position="694"/>
        <end position="706"/>
    </location>
</feature>
<feature type="compositionally biased region" description="Low complexity" evidence="6">
    <location>
        <begin position="981"/>
        <end position="998"/>
    </location>
</feature>
<feature type="domain" description="B box-type" evidence="7">
    <location>
        <begin position="347"/>
        <end position="393"/>
    </location>
</feature>
<dbReference type="Gene3D" id="4.10.640.40">
    <property type="entry name" value="Cytoplasmic polyadenylation element-binding protein, ZZ domain"/>
    <property type="match status" value="1"/>
</dbReference>
<dbReference type="Proteomes" id="UP000041254">
    <property type="component" value="Unassembled WGS sequence"/>
</dbReference>
<feature type="compositionally biased region" description="Polar residues" evidence="6">
    <location>
        <begin position="577"/>
        <end position="587"/>
    </location>
</feature>
<evidence type="ECO:0000256" key="6">
    <source>
        <dbReference type="SAM" id="MobiDB-lite"/>
    </source>
</evidence>
<dbReference type="Pfam" id="PF22586">
    <property type="entry name" value="ANCHR-like_BBOX"/>
    <property type="match status" value="1"/>
</dbReference>
<feature type="compositionally biased region" description="Basic and acidic residues" evidence="6">
    <location>
        <begin position="669"/>
        <end position="680"/>
    </location>
</feature>
<evidence type="ECO:0000256" key="5">
    <source>
        <dbReference type="PROSITE-ProRule" id="PRU00024"/>
    </source>
</evidence>
<keyword evidence="3" id="KW-0677">Repeat</keyword>
<dbReference type="Gene3D" id="1.20.5.190">
    <property type="match status" value="2"/>
</dbReference>
<organism evidence="8 9">
    <name type="scientific">Vitrella brassicaformis (strain CCMP3155)</name>
    <dbReference type="NCBI Taxonomy" id="1169540"/>
    <lineage>
        <taxon>Eukaryota</taxon>
        <taxon>Sar</taxon>
        <taxon>Alveolata</taxon>
        <taxon>Colpodellida</taxon>
        <taxon>Vitrellaceae</taxon>
        <taxon>Vitrella</taxon>
    </lineage>
</organism>
<dbReference type="InParanoid" id="A0A0G4G8F8"/>
<evidence type="ECO:0000256" key="4">
    <source>
        <dbReference type="ARBA" id="ARBA00022860"/>
    </source>
</evidence>
<dbReference type="GO" id="GO:0005737">
    <property type="term" value="C:cytoplasm"/>
    <property type="evidence" value="ECO:0007669"/>
    <property type="project" value="UniProtKB-SubCell"/>
</dbReference>
<feature type="region of interest" description="Disordered" evidence="6">
    <location>
        <begin position="1142"/>
        <end position="1189"/>
    </location>
</feature>
<sequence length="1646" mass="183055">MTSSDGPLTGRQGGPQAEDGTGGMHYERHRPRFHSHPEVPDLIPLPLRPHSSYHRPPVLDEKEEPQFPIEVVQAMSKLLSIDPSMETELLWIIRDCLLALQNEGWLLRLQERDAVFVNDHTGVVQSTLPTLEEYRLLAHRIAIEKAELDRRRTNRLFRAQEIIFDAVERATSYGGGGARAVAQARTIESLLPLLDVSPLYEPYLLPRVKAAIEQAYFRKRDDPETVTLYNCVDPQKLFVHLELDRIGFLKKISPTGLLICVECESALADFSCAVCHDTLCNFCFFATHLQGRRRDHPAVFMEQFVCSECQGNAAVVRCEDCADLFCLPCFEQTHRKGKRQQHGVILASKMHCFQCDEKESAYICEDCGDALCPTCSRQIHRKGARQNHKQYGVKKTLYTPKLFAKNLDTVLKVWHQSIQHSYPLSPWLKFYEGGLVPYWYNFKTREKVFGEECPAPPEEDLQDILSSLPAQHAATGTRFVVPGMQRTTSTHHDVPASRQLQIPSMGVVERPPPTPPQLAPDVALTLDSKLASSNNRTKVTEPIVGAPPPSMLPDDDEADGKGHTATSAAPDGVQHAPASQQGQQPTSEEGLVLESLRSPRILKYLPPSLPPLDLPLQSQIIRQLEKHLRDKENLLRRAERHRRVRERQGRDSSTSPRDSDRTVSPPRTSPERPRVAEAKPRSPTSPSRARRTVVRTTMESPTSVPASSRDRESAQPMVVSTLDVGFQRASPRTVAARDTAREAYQGQQEEARARLLFSFRPRFEATRRNVGRVWPLPSDDVEAMALLRLPTVIEYCAMQKDDGTGLYCSLGITVDIPTLERVRTCLARDTPSSCSRVTEKARRAEPRPRSHDGGEEDGLDVVSSVEDEERDEPQIDIDWAPLRGPSNLSLSVSLPRLEEQRRQESAVTIQRSYRGFKGRQRVARLRGQKEMFAKSLPLLTTELIDPTAPEQTLRELQPRQQQAAKDIQRTFRGYEVRKVLSPRPLSSTSPPLDATLTAPAPPQAEEATELLREALVDDQPPEESQVHEAAPPQVDAADETARPAADGREASAAVTIQKVWRGRQCRRDMSARQPQEAAHKTAGDSVAPGAAARAYVSDLTKSLSTVSAMHTAEQGRDTYYAVGPIHQADTLFLEAEVDTLDDTRRKADQQPEQKAPEEAAVPEAADTDKGEPLQEEDHAADELRQRQADDAAVKIQAAWKGKKTRQELETARRIREAVKDVFPVPSNAAYRPAAAAAADDVTVTGGKARPKGRLAPVEKAPSHPRPPKRTRESGGRPQKSPKHHGESSKAAHLRDKKGDEEGDQQTLCVLDQYTVSHHVHVYHTGRRQPHPHPLPPPIPVPPPVEELPKKPKKPRPPRQLCLPKRGPPNALESRLLKSPLVGSIKRGDAVNVLRSPRLLGGDENDYSYDNDHQVHATESYTSVLEGRSTQQPVYVHQHLHHDVSKPLTTRRAEDGSSGRRGLLTPLQAASVMEEPPPLASLYLPPPRTPMHLVELHPLLAATGSAYSTHINRGDGMGRETHRPPGKLPPLKQSRLLPGSKGVFTDTSPPDSFASASARFQSNDIMIEMARRRAMQSELDFLIKRGHLGGLSVPLPPASMQQLVPLAMPPRPMDGPSADEEAVMETQAQPFTWMVQPPPMDDEYSPP</sequence>
<dbReference type="STRING" id="1169540.A0A0G4G8F8"/>
<keyword evidence="5" id="KW-0863">Zinc-finger</keyword>
<evidence type="ECO:0000256" key="3">
    <source>
        <dbReference type="ARBA" id="ARBA00022737"/>
    </source>
</evidence>